<proteinExistence type="predicted"/>
<reference evidence="2 3" key="1">
    <citation type="submission" date="2024-07" db="EMBL/GenBank/DDBJ databases">
        <title>Chromosome-level genome assembly of the water stick insect Ranatra chinensis (Heteroptera: Nepidae).</title>
        <authorList>
            <person name="Liu X."/>
        </authorList>
    </citation>
    <scope>NUCLEOTIDE SEQUENCE [LARGE SCALE GENOMIC DNA]</scope>
    <source>
        <strain evidence="2">Cailab_2021Rc</strain>
        <tissue evidence="2">Muscle</tissue>
    </source>
</reference>
<feature type="region of interest" description="Disordered" evidence="1">
    <location>
        <begin position="116"/>
        <end position="149"/>
    </location>
</feature>
<dbReference type="Proteomes" id="UP001558652">
    <property type="component" value="Unassembled WGS sequence"/>
</dbReference>
<dbReference type="AlphaFoldDB" id="A0ABD0XUJ6"/>
<evidence type="ECO:0000256" key="1">
    <source>
        <dbReference type="SAM" id="MobiDB-lite"/>
    </source>
</evidence>
<dbReference type="EMBL" id="JBFDAA010000021">
    <property type="protein sequence ID" value="KAL1114967.1"/>
    <property type="molecule type" value="Genomic_DNA"/>
</dbReference>
<evidence type="ECO:0000313" key="3">
    <source>
        <dbReference type="Proteomes" id="UP001558652"/>
    </source>
</evidence>
<feature type="compositionally biased region" description="Pro residues" evidence="1">
    <location>
        <begin position="130"/>
        <end position="139"/>
    </location>
</feature>
<sequence length="167" mass="18805">MKPRYSIAPAEFGSEEQPDYQPIAITSVYENIPFRTTNPKRKLRRLQTEKGYENYDPSIVLSRGDLPFRKVEAGCRPVAAERLRIVDASESQPFLTAPGDGLLDGRRVNGEHESKPVLACPLSPTNYQQPPTPDHPPPSATQAENSIHERIRPLSEVITYFHFKPPN</sequence>
<name>A0ABD0XUJ6_9HEMI</name>
<organism evidence="2 3">
    <name type="scientific">Ranatra chinensis</name>
    <dbReference type="NCBI Taxonomy" id="642074"/>
    <lineage>
        <taxon>Eukaryota</taxon>
        <taxon>Metazoa</taxon>
        <taxon>Ecdysozoa</taxon>
        <taxon>Arthropoda</taxon>
        <taxon>Hexapoda</taxon>
        <taxon>Insecta</taxon>
        <taxon>Pterygota</taxon>
        <taxon>Neoptera</taxon>
        <taxon>Paraneoptera</taxon>
        <taxon>Hemiptera</taxon>
        <taxon>Heteroptera</taxon>
        <taxon>Panheteroptera</taxon>
        <taxon>Nepomorpha</taxon>
        <taxon>Nepidae</taxon>
        <taxon>Ranatrinae</taxon>
        <taxon>Ranatra</taxon>
    </lineage>
</organism>
<keyword evidence="3" id="KW-1185">Reference proteome</keyword>
<comment type="caution">
    <text evidence="2">The sequence shown here is derived from an EMBL/GenBank/DDBJ whole genome shotgun (WGS) entry which is preliminary data.</text>
</comment>
<accession>A0ABD0XUJ6</accession>
<gene>
    <name evidence="2" type="ORF">AAG570_007790</name>
</gene>
<evidence type="ECO:0000313" key="2">
    <source>
        <dbReference type="EMBL" id="KAL1114967.1"/>
    </source>
</evidence>
<protein>
    <submittedName>
        <fullName evidence="2">Uncharacterized protein</fullName>
    </submittedName>
</protein>